<organism evidence="6 7">
    <name type="scientific">Paenibacillus solani</name>
    <dbReference type="NCBI Taxonomy" id="1705565"/>
    <lineage>
        <taxon>Bacteria</taxon>
        <taxon>Bacillati</taxon>
        <taxon>Bacillota</taxon>
        <taxon>Bacilli</taxon>
        <taxon>Bacillales</taxon>
        <taxon>Paenibacillaceae</taxon>
        <taxon>Paenibacillus</taxon>
    </lineage>
</organism>
<keyword evidence="7" id="KW-1185">Reference proteome</keyword>
<dbReference type="Proteomes" id="UP000036932">
    <property type="component" value="Unassembled WGS sequence"/>
</dbReference>
<proteinExistence type="inferred from homology"/>
<dbReference type="InterPro" id="IPR001173">
    <property type="entry name" value="Glyco_trans_2-like"/>
</dbReference>
<comment type="similarity">
    <text evidence="1">Belongs to the glycosyltransferase 2 family.</text>
</comment>
<evidence type="ECO:0000259" key="5">
    <source>
        <dbReference type="Pfam" id="PF00535"/>
    </source>
</evidence>
<dbReference type="PATRIC" id="fig|1705565.3.peg.2387"/>
<evidence type="ECO:0000256" key="2">
    <source>
        <dbReference type="ARBA" id="ARBA00022676"/>
    </source>
</evidence>
<dbReference type="PANTHER" id="PTHR43630:SF1">
    <property type="entry name" value="POLY-BETA-1,6-N-ACETYL-D-GLUCOSAMINE SYNTHASE"/>
    <property type="match status" value="1"/>
</dbReference>
<reference evidence="7" key="1">
    <citation type="submission" date="2015-08" db="EMBL/GenBank/DDBJ databases">
        <title>Genome sequencing project for genomic taxonomy and phylogenomics of Bacillus-like bacteria.</title>
        <authorList>
            <person name="Liu B."/>
            <person name="Wang J."/>
            <person name="Zhu Y."/>
            <person name="Liu G."/>
            <person name="Chen Q."/>
            <person name="Chen Z."/>
            <person name="Lan J."/>
            <person name="Che J."/>
            <person name="Ge C."/>
            <person name="Shi H."/>
            <person name="Pan Z."/>
            <person name="Liu X."/>
        </authorList>
    </citation>
    <scope>NUCLEOTIDE SEQUENCE [LARGE SCALE GENOMIC DNA]</scope>
    <source>
        <strain evidence="7">FJAT-22460</strain>
    </source>
</reference>
<evidence type="ECO:0000256" key="1">
    <source>
        <dbReference type="ARBA" id="ARBA00006739"/>
    </source>
</evidence>
<keyword evidence="2" id="KW-0328">Glycosyltransferase</keyword>
<dbReference type="InterPro" id="IPR029044">
    <property type="entry name" value="Nucleotide-diphossugar_trans"/>
</dbReference>
<dbReference type="EMBL" id="LIUT01000001">
    <property type="protein sequence ID" value="KOR88136.1"/>
    <property type="molecule type" value="Genomic_DNA"/>
</dbReference>
<gene>
    <name evidence="6" type="ORF">AM231_02570</name>
</gene>
<dbReference type="AlphaFoldDB" id="A0A0M1P0Z3"/>
<name>A0A0M1P0Z3_9BACL</name>
<evidence type="ECO:0000313" key="6">
    <source>
        <dbReference type="EMBL" id="KOR88136.1"/>
    </source>
</evidence>
<feature type="domain" description="Glycosyltransferase 2-like" evidence="5">
    <location>
        <begin position="31"/>
        <end position="135"/>
    </location>
</feature>
<dbReference type="SUPFAM" id="SSF53448">
    <property type="entry name" value="Nucleotide-diphospho-sugar transferases"/>
    <property type="match status" value="1"/>
</dbReference>
<evidence type="ECO:0000256" key="4">
    <source>
        <dbReference type="SAM" id="MobiDB-lite"/>
    </source>
</evidence>
<dbReference type="RefSeq" id="WP_053489453.1">
    <property type="nucleotide sequence ID" value="NZ_LIUT01000001.1"/>
</dbReference>
<comment type="caution">
    <text evidence="6">The sequence shown here is derived from an EMBL/GenBank/DDBJ whole genome shotgun (WGS) entry which is preliminary data.</text>
</comment>
<evidence type="ECO:0000313" key="7">
    <source>
        <dbReference type="Proteomes" id="UP000036932"/>
    </source>
</evidence>
<dbReference type="PANTHER" id="PTHR43630">
    <property type="entry name" value="POLY-BETA-1,6-N-ACETYL-D-GLUCOSAMINE SYNTHASE"/>
    <property type="match status" value="1"/>
</dbReference>
<dbReference type="GO" id="GO:0016757">
    <property type="term" value="F:glycosyltransferase activity"/>
    <property type="evidence" value="ECO:0007669"/>
    <property type="project" value="UniProtKB-KW"/>
</dbReference>
<accession>A0A0M1P0Z3</accession>
<dbReference type="Pfam" id="PF00535">
    <property type="entry name" value="Glycos_transf_2"/>
    <property type="match status" value="1"/>
</dbReference>
<sequence>MSKRIPASPVNRKKRRRSLSPIHNAELPKVSVIIPAMNESKTIAAVIRQADQVHPDTEVIVVANGSTDGTAEIAQTIGARVIHMPFPLGHDVGRSIGAAAARGDILLFTDADIVIKASDLIPLTKAVEDGVDVALNKYLGPTDKHHVHSVILAKHALNILVSNPELKGASLTTIPHAMSRKAINLIGIDNLAVPPKAQAMAIYNGLKVRGVHYVDVGRRNPRRGRTKGNDPLETLIVGDHLEAVDWLISKSGMRGNRSDLTRNRESVW</sequence>
<feature type="region of interest" description="Disordered" evidence="4">
    <location>
        <begin position="1"/>
        <end position="21"/>
    </location>
</feature>
<keyword evidence="3 6" id="KW-0808">Transferase</keyword>
<evidence type="ECO:0000256" key="3">
    <source>
        <dbReference type="ARBA" id="ARBA00022679"/>
    </source>
</evidence>
<protein>
    <submittedName>
        <fullName evidence="6">Glycosyl transferase family 2</fullName>
    </submittedName>
</protein>
<dbReference type="Gene3D" id="3.90.550.10">
    <property type="entry name" value="Spore Coat Polysaccharide Biosynthesis Protein SpsA, Chain A"/>
    <property type="match status" value="1"/>
</dbReference>